<name>A0ABN3G446_9ACTN</name>
<dbReference type="EMBL" id="BAAARV010000023">
    <property type="protein sequence ID" value="GAA2343749.1"/>
    <property type="molecule type" value="Genomic_DNA"/>
</dbReference>
<evidence type="ECO:0000313" key="1">
    <source>
        <dbReference type="EMBL" id="GAA2343749.1"/>
    </source>
</evidence>
<dbReference type="Gene3D" id="3.40.1350.10">
    <property type="match status" value="1"/>
</dbReference>
<dbReference type="Proteomes" id="UP001501444">
    <property type="component" value="Unassembled WGS sequence"/>
</dbReference>
<gene>
    <name evidence="1" type="ORF">GCM10010170_028910</name>
</gene>
<evidence type="ECO:0000313" key="2">
    <source>
        <dbReference type="Proteomes" id="UP001501444"/>
    </source>
</evidence>
<reference evidence="1 2" key="1">
    <citation type="journal article" date="2019" name="Int. J. Syst. Evol. Microbiol.">
        <title>The Global Catalogue of Microorganisms (GCM) 10K type strain sequencing project: providing services to taxonomists for standard genome sequencing and annotation.</title>
        <authorList>
            <consortium name="The Broad Institute Genomics Platform"/>
            <consortium name="The Broad Institute Genome Sequencing Center for Infectious Disease"/>
            <person name="Wu L."/>
            <person name="Ma J."/>
        </authorList>
    </citation>
    <scope>NUCLEOTIDE SEQUENCE [LARGE SCALE GENOMIC DNA]</scope>
    <source>
        <strain evidence="1 2">JCM 3272</strain>
    </source>
</reference>
<protein>
    <recommendedName>
        <fullName evidence="3">DUF91 domain-containing protein</fullName>
    </recommendedName>
</protein>
<proteinExistence type="predicted"/>
<accession>A0ABN3G446</accession>
<organism evidence="1 2">
    <name type="scientific">Dactylosporangium salmoneum</name>
    <dbReference type="NCBI Taxonomy" id="53361"/>
    <lineage>
        <taxon>Bacteria</taxon>
        <taxon>Bacillati</taxon>
        <taxon>Actinomycetota</taxon>
        <taxon>Actinomycetes</taxon>
        <taxon>Micromonosporales</taxon>
        <taxon>Micromonosporaceae</taxon>
        <taxon>Dactylosporangium</taxon>
    </lineage>
</organism>
<evidence type="ECO:0008006" key="3">
    <source>
        <dbReference type="Google" id="ProtNLM"/>
    </source>
</evidence>
<keyword evidence="2" id="KW-1185">Reference proteome</keyword>
<comment type="caution">
    <text evidence="1">The sequence shown here is derived from an EMBL/GenBank/DDBJ whole genome shotgun (WGS) entry which is preliminary data.</text>
</comment>
<dbReference type="InterPro" id="IPR011856">
    <property type="entry name" value="tRNA_endonuc-like_dom_sf"/>
</dbReference>
<dbReference type="RefSeq" id="WP_344612862.1">
    <property type="nucleotide sequence ID" value="NZ_BAAARV010000023.1"/>
</dbReference>
<sequence length="106" mass="11009">MTAIWGTNEAGRWQPLPASGYPAEQALHDLVVDGPQMLPLSGAPRLTVLGTEVQLGSGRADVIAVEASGRLVVIEVKLAGNAEARRAVVAQVLSYAPRRSAVVPAA</sequence>